<evidence type="ECO:0000313" key="3">
    <source>
        <dbReference type="Proteomes" id="UP000199420"/>
    </source>
</evidence>
<gene>
    <name evidence="2" type="ORF">SAMN04487997_3508</name>
</gene>
<keyword evidence="3" id="KW-1185">Reference proteome</keyword>
<keyword evidence="1" id="KW-0812">Transmembrane</keyword>
<sequence length="317" mass="35179">MRDALRRLQQLAERRLPALTRFRRPEPMPIELHRRRIYIVPTGFGIGFSVLLLVMLVGSLNYSNNAALLLTCILGAAGASSMLIAFRALDGLALASVRAGQAIAGESLALTLEFESARPRSAIRVDLGTACQAFAVDASGKADVTLPLATTTRGWQPLPRLRVWTTWPLGLFRAWSWMHPAQSVLVWPRPEGGGPPPRLPADEGLRPRLHRGEDLAALRDYRSGDPRKHIAWKASARLGQLLSKDFEQPESRPEWRLDWRELEGMDNEARIARLARWLGEAHVQGRRHSLWLPGQPIEVGSGPGHYARCMSALASLP</sequence>
<protein>
    <submittedName>
        <fullName evidence="2">Uncharacterized protein</fullName>
    </submittedName>
</protein>
<keyword evidence="1" id="KW-0472">Membrane</keyword>
<feature type="transmembrane region" description="Helical" evidence="1">
    <location>
        <begin position="66"/>
        <end position="89"/>
    </location>
</feature>
<name>A0A1H6ZGM2_9GAMM</name>
<reference evidence="2 3" key="1">
    <citation type="submission" date="2016-10" db="EMBL/GenBank/DDBJ databases">
        <authorList>
            <person name="de Groot N.N."/>
        </authorList>
    </citation>
    <scope>NUCLEOTIDE SEQUENCE [LARGE SCALE GENOMIC DNA]</scope>
    <source>
        <strain evidence="2 3">DSM 26515</strain>
    </source>
</reference>
<dbReference type="PANTHER" id="PTHR34351">
    <property type="entry name" value="SLR1927 PROTEIN-RELATED"/>
    <property type="match status" value="1"/>
</dbReference>
<evidence type="ECO:0000256" key="1">
    <source>
        <dbReference type="SAM" id="Phobius"/>
    </source>
</evidence>
<feature type="transmembrane region" description="Helical" evidence="1">
    <location>
        <begin position="37"/>
        <end position="60"/>
    </location>
</feature>
<accession>A0A1H6ZGM2</accession>
<dbReference type="OrthoDB" id="5298497at2"/>
<keyword evidence="1" id="KW-1133">Transmembrane helix</keyword>
<dbReference type="RefSeq" id="WP_091336652.1">
    <property type="nucleotide sequence ID" value="NZ_FNYC01000009.1"/>
</dbReference>
<dbReference type="PANTHER" id="PTHR34351:SF1">
    <property type="entry name" value="SLR1927 PROTEIN"/>
    <property type="match status" value="1"/>
</dbReference>
<dbReference type="STRING" id="529704.SAMN02927913_2106"/>
<organism evidence="2 3">
    <name type="scientific">Frateuria terrea</name>
    <dbReference type="NCBI Taxonomy" id="529704"/>
    <lineage>
        <taxon>Bacteria</taxon>
        <taxon>Pseudomonadati</taxon>
        <taxon>Pseudomonadota</taxon>
        <taxon>Gammaproteobacteria</taxon>
        <taxon>Lysobacterales</taxon>
        <taxon>Rhodanobacteraceae</taxon>
        <taxon>Frateuria</taxon>
    </lineage>
</organism>
<dbReference type="EMBL" id="FNYC01000009">
    <property type="protein sequence ID" value="SEJ47985.1"/>
    <property type="molecule type" value="Genomic_DNA"/>
</dbReference>
<dbReference type="Proteomes" id="UP000199420">
    <property type="component" value="Unassembled WGS sequence"/>
</dbReference>
<evidence type="ECO:0000313" key="2">
    <source>
        <dbReference type="EMBL" id="SEJ47985.1"/>
    </source>
</evidence>
<proteinExistence type="predicted"/>
<dbReference type="AlphaFoldDB" id="A0A1H6ZGM2"/>